<name>A0A9P1MDF4_9PEZI</name>
<keyword evidence="3" id="KW-1185">Reference proteome</keyword>
<gene>
    <name evidence="2" type="ORF">PPNO1_LOCUS7339</name>
</gene>
<comment type="caution">
    <text evidence="2">The sequence shown here is derived from an EMBL/GenBank/DDBJ whole genome shotgun (WGS) entry which is preliminary data.</text>
</comment>
<reference evidence="2" key="1">
    <citation type="submission" date="2022-11" db="EMBL/GenBank/DDBJ databases">
        <authorList>
            <person name="Scott C."/>
            <person name="Bruce N."/>
        </authorList>
    </citation>
    <scope>NUCLEOTIDE SEQUENCE</scope>
</reference>
<organism evidence="2 3">
    <name type="scientific">Parascedosporium putredinis</name>
    <dbReference type="NCBI Taxonomy" id="1442378"/>
    <lineage>
        <taxon>Eukaryota</taxon>
        <taxon>Fungi</taxon>
        <taxon>Dikarya</taxon>
        <taxon>Ascomycota</taxon>
        <taxon>Pezizomycotina</taxon>
        <taxon>Sordariomycetes</taxon>
        <taxon>Hypocreomycetidae</taxon>
        <taxon>Microascales</taxon>
        <taxon>Microascaceae</taxon>
        <taxon>Parascedosporium</taxon>
    </lineage>
</organism>
<dbReference type="AlphaFoldDB" id="A0A9P1MDF4"/>
<evidence type="ECO:0000256" key="1">
    <source>
        <dbReference type="SAM" id="MobiDB-lite"/>
    </source>
</evidence>
<evidence type="ECO:0000313" key="2">
    <source>
        <dbReference type="EMBL" id="CAI4217736.1"/>
    </source>
</evidence>
<protein>
    <submittedName>
        <fullName evidence="2">Uncharacterized protein</fullName>
    </submittedName>
</protein>
<proteinExistence type="predicted"/>
<dbReference type="Proteomes" id="UP000838763">
    <property type="component" value="Unassembled WGS sequence"/>
</dbReference>
<dbReference type="EMBL" id="CALLCH030000016">
    <property type="protein sequence ID" value="CAI4217736.1"/>
    <property type="molecule type" value="Genomic_DNA"/>
</dbReference>
<sequence length="98" mass="10917">MVLLTMTPSIVEGLKALDQNQPDAPKSEAEQRAPAQEPDLEAPPWANPFPTPRSSTYGRGLGKKIGRNLRWRPYSAAPAFTYPHHFLNLNLFVQPNPP</sequence>
<accession>A0A9P1MDF4</accession>
<feature type="region of interest" description="Disordered" evidence="1">
    <location>
        <begin position="14"/>
        <end position="61"/>
    </location>
</feature>
<evidence type="ECO:0000313" key="3">
    <source>
        <dbReference type="Proteomes" id="UP000838763"/>
    </source>
</evidence>